<evidence type="ECO:0000256" key="1">
    <source>
        <dbReference type="ARBA" id="ARBA00023015"/>
    </source>
</evidence>
<dbReference type="SMART" id="SM00418">
    <property type="entry name" value="HTH_ARSR"/>
    <property type="match status" value="1"/>
</dbReference>
<dbReference type="OrthoDB" id="57427at2157"/>
<gene>
    <name evidence="5" type="ORF">CM19_04455</name>
</gene>
<dbReference type="GO" id="GO:0003700">
    <property type="term" value="F:DNA-binding transcription factor activity"/>
    <property type="evidence" value="ECO:0007669"/>
    <property type="project" value="InterPro"/>
</dbReference>
<dbReference type="CDD" id="cd00090">
    <property type="entry name" value="HTH_ARSR"/>
    <property type="match status" value="1"/>
</dbReference>
<dbReference type="EMBL" id="JFZT01000033">
    <property type="protein sequence ID" value="EZQ10139.1"/>
    <property type="molecule type" value="Genomic_DNA"/>
</dbReference>
<dbReference type="InterPro" id="IPR001845">
    <property type="entry name" value="HTH_ArsR_DNA-bd_dom"/>
</dbReference>
<comment type="caution">
    <text evidence="5">The sequence shown here is derived from an EMBL/GenBank/DDBJ whole genome shotgun (WGS) entry which is preliminary data.</text>
</comment>
<keyword evidence="3" id="KW-0804">Transcription</keyword>
<dbReference type="PRINTS" id="PR00778">
    <property type="entry name" value="HTHARSR"/>
</dbReference>
<keyword evidence="6" id="KW-1185">Reference proteome</keyword>
<keyword evidence="2" id="KW-0238">DNA-binding</keyword>
<evidence type="ECO:0000256" key="2">
    <source>
        <dbReference type="ARBA" id="ARBA00023125"/>
    </source>
</evidence>
<feature type="domain" description="HTH arsR-type" evidence="4">
    <location>
        <begin position="1"/>
        <end position="95"/>
    </location>
</feature>
<dbReference type="PROSITE" id="PS50987">
    <property type="entry name" value="HTH_ARSR_2"/>
    <property type="match status" value="1"/>
</dbReference>
<sequence>MEMLSNELERLFGSLSDSTRIKIVMLVMERGEISVNEIAKSLGKSQSLISHHLACLRNCGILKVEKKEKYSVYSINGEEIRELLEIAIQHVKKYSKSILGCEVILEEKGKETEKEKIHGI</sequence>
<dbReference type="Proteomes" id="UP000024332">
    <property type="component" value="Unassembled WGS sequence"/>
</dbReference>
<dbReference type="NCBIfam" id="NF033788">
    <property type="entry name" value="HTH_metalloreg"/>
    <property type="match status" value="1"/>
</dbReference>
<dbReference type="InterPro" id="IPR036390">
    <property type="entry name" value="WH_DNA-bd_sf"/>
</dbReference>
<dbReference type="InterPro" id="IPR011991">
    <property type="entry name" value="ArsR-like_HTH"/>
</dbReference>
<dbReference type="InterPro" id="IPR051081">
    <property type="entry name" value="HTH_MetalResp_TranReg"/>
</dbReference>
<accession>A0A031LRP4</accession>
<protein>
    <submittedName>
        <fullName evidence="5">ArsR family transcriptional regulator</fullName>
    </submittedName>
</protein>
<dbReference type="STRING" id="1160895.CM19_04455"/>
<dbReference type="RefSeq" id="WP_048099189.1">
    <property type="nucleotide sequence ID" value="NZ_JFZT01000033.1"/>
</dbReference>
<evidence type="ECO:0000259" key="4">
    <source>
        <dbReference type="PROSITE" id="PS50987"/>
    </source>
</evidence>
<dbReference type="PANTHER" id="PTHR33154">
    <property type="entry name" value="TRANSCRIPTIONAL REGULATOR, ARSR FAMILY"/>
    <property type="match status" value="1"/>
</dbReference>
<dbReference type="AlphaFoldDB" id="A0A031LRP4"/>
<dbReference type="SUPFAM" id="SSF46785">
    <property type="entry name" value="Winged helix' DNA-binding domain"/>
    <property type="match status" value="1"/>
</dbReference>
<name>A0A031LRP4_9CREN</name>
<dbReference type="GO" id="GO:0003677">
    <property type="term" value="F:DNA binding"/>
    <property type="evidence" value="ECO:0007669"/>
    <property type="project" value="UniProtKB-KW"/>
</dbReference>
<dbReference type="InterPro" id="IPR036388">
    <property type="entry name" value="WH-like_DNA-bd_sf"/>
</dbReference>
<reference evidence="5 6" key="1">
    <citation type="submission" date="2014-03" db="EMBL/GenBank/DDBJ databases">
        <title>Draft genome sequence of the novel thermoacidophilic archaea Acidianus copahuensis ALE1 strain, isolated from Copahue volcanic area in Neuquen Argentina.</title>
        <authorList>
            <person name="Urbieta M.S."/>
            <person name="Rascovan N."/>
            <person name="Castro C."/>
            <person name="Revale S."/>
            <person name="Giaveno M.A."/>
            <person name="Vazquez M.P."/>
            <person name="Donati E.R."/>
        </authorList>
    </citation>
    <scope>NUCLEOTIDE SEQUENCE [LARGE SCALE GENOMIC DNA]</scope>
    <source>
        <strain evidence="5 6">ALE1</strain>
    </source>
</reference>
<dbReference type="Gene3D" id="1.10.10.10">
    <property type="entry name" value="Winged helix-like DNA-binding domain superfamily/Winged helix DNA-binding domain"/>
    <property type="match status" value="1"/>
</dbReference>
<evidence type="ECO:0000313" key="6">
    <source>
        <dbReference type="Proteomes" id="UP000024332"/>
    </source>
</evidence>
<dbReference type="PANTHER" id="PTHR33154:SF36">
    <property type="entry name" value="TRANSCRIPTIONAL REGULATOR"/>
    <property type="match status" value="1"/>
</dbReference>
<proteinExistence type="predicted"/>
<keyword evidence="1" id="KW-0805">Transcription regulation</keyword>
<evidence type="ECO:0000313" key="5">
    <source>
        <dbReference type="EMBL" id="EZQ10139.1"/>
    </source>
</evidence>
<organism evidence="5 6">
    <name type="scientific">Candidatus Acidianus copahuensis</name>
    <dbReference type="NCBI Taxonomy" id="1160895"/>
    <lineage>
        <taxon>Archaea</taxon>
        <taxon>Thermoproteota</taxon>
        <taxon>Thermoprotei</taxon>
        <taxon>Sulfolobales</taxon>
        <taxon>Sulfolobaceae</taxon>
        <taxon>Acidianus</taxon>
    </lineage>
</organism>
<evidence type="ECO:0000256" key="3">
    <source>
        <dbReference type="ARBA" id="ARBA00023163"/>
    </source>
</evidence>
<dbReference type="Pfam" id="PF01022">
    <property type="entry name" value="HTH_5"/>
    <property type="match status" value="1"/>
</dbReference>